<protein>
    <submittedName>
        <fullName evidence="2">Uncharacterized protein</fullName>
    </submittedName>
</protein>
<dbReference type="AlphaFoldDB" id="R7QJ96"/>
<gene>
    <name evidence="2" type="ORF">CHC_T00005745001</name>
</gene>
<proteinExistence type="predicted"/>
<reference evidence="3" key="1">
    <citation type="journal article" date="2013" name="Proc. Natl. Acad. Sci. U.S.A.">
        <title>Genome structure and metabolic features in the red seaweed Chondrus crispus shed light on evolution of the Archaeplastida.</title>
        <authorList>
            <person name="Collen J."/>
            <person name="Porcel B."/>
            <person name="Carre W."/>
            <person name="Ball S.G."/>
            <person name="Chaparro C."/>
            <person name="Tonon T."/>
            <person name="Barbeyron T."/>
            <person name="Michel G."/>
            <person name="Noel B."/>
            <person name="Valentin K."/>
            <person name="Elias M."/>
            <person name="Artiguenave F."/>
            <person name="Arun A."/>
            <person name="Aury J.M."/>
            <person name="Barbosa-Neto J.F."/>
            <person name="Bothwell J.H."/>
            <person name="Bouget F.Y."/>
            <person name="Brillet L."/>
            <person name="Cabello-Hurtado F."/>
            <person name="Capella-Gutierrez S."/>
            <person name="Charrier B."/>
            <person name="Cladiere L."/>
            <person name="Cock J.M."/>
            <person name="Coelho S.M."/>
            <person name="Colleoni C."/>
            <person name="Czjzek M."/>
            <person name="Da Silva C."/>
            <person name="Delage L."/>
            <person name="Denoeud F."/>
            <person name="Deschamps P."/>
            <person name="Dittami S.M."/>
            <person name="Gabaldon T."/>
            <person name="Gachon C.M."/>
            <person name="Groisillier A."/>
            <person name="Herve C."/>
            <person name="Jabbari K."/>
            <person name="Katinka M."/>
            <person name="Kloareg B."/>
            <person name="Kowalczyk N."/>
            <person name="Labadie K."/>
            <person name="Leblanc C."/>
            <person name="Lopez P.J."/>
            <person name="McLachlan D.H."/>
            <person name="Meslet-Cladiere L."/>
            <person name="Moustafa A."/>
            <person name="Nehr Z."/>
            <person name="Nyvall Collen P."/>
            <person name="Panaud O."/>
            <person name="Partensky F."/>
            <person name="Poulain J."/>
            <person name="Rensing S.A."/>
            <person name="Rousvoal S."/>
            <person name="Samson G."/>
            <person name="Symeonidi A."/>
            <person name="Weissenbach J."/>
            <person name="Zambounis A."/>
            <person name="Wincker P."/>
            <person name="Boyen C."/>
        </authorList>
    </citation>
    <scope>NUCLEOTIDE SEQUENCE [LARGE SCALE GENOMIC DNA]</scope>
    <source>
        <strain evidence="3">cv. Stackhouse</strain>
    </source>
</reference>
<feature type="compositionally biased region" description="Pro residues" evidence="1">
    <location>
        <begin position="85"/>
        <end position="106"/>
    </location>
</feature>
<feature type="region of interest" description="Disordered" evidence="1">
    <location>
        <begin position="82"/>
        <end position="109"/>
    </location>
</feature>
<dbReference type="RefSeq" id="XP_005717392.1">
    <property type="nucleotide sequence ID" value="XM_005717335.1"/>
</dbReference>
<dbReference type="KEGG" id="ccp:CHC_T00005745001"/>
<name>R7QJ96_CHOCR</name>
<keyword evidence="3" id="KW-1185">Reference proteome</keyword>
<dbReference type="STRING" id="2769.R7QJ96"/>
<dbReference type="Proteomes" id="UP000012073">
    <property type="component" value="Unassembled WGS sequence"/>
</dbReference>
<sequence>MQICAPRTRLLIGPHIRHRDAGTFAPSTCFHCTRAPFLWIASCAHLLRHQKTDAGHHQQGAPWWTRCSPRFVPLSLQYLTNHPHTTPPSPLSPSPAPPPLPHPPLPTQRNAPPHHPLVLCCFPQPPSAAGSPSRASRAHHLASSSPPWFPHSSPSLPLLPASYLCLAQSSPPALSRCRASSPLWSSARLSYTPAFRTMPLRRPTPLSLPPSFAKRLSSSRPKPQFAALNDAPCFRHPVVKTFLVSLRTTNY</sequence>
<evidence type="ECO:0000256" key="1">
    <source>
        <dbReference type="SAM" id="MobiDB-lite"/>
    </source>
</evidence>
<dbReference type="Gramene" id="CDF37521">
    <property type="protein sequence ID" value="CDF37521"/>
    <property type="gene ID" value="CHC_T00005745001"/>
</dbReference>
<evidence type="ECO:0000313" key="3">
    <source>
        <dbReference type="Proteomes" id="UP000012073"/>
    </source>
</evidence>
<dbReference type="GeneID" id="17325108"/>
<evidence type="ECO:0000313" key="2">
    <source>
        <dbReference type="EMBL" id="CDF37521.1"/>
    </source>
</evidence>
<accession>R7QJ96</accession>
<dbReference type="EMBL" id="HG001848">
    <property type="protein sequence ID" value="CDF37521.1"/>
    <property type="molecule type" value="Genomic_DNA"/>
</dbReference>
<organism evidence="2 3">
    <name type="scientific">Chondrus crispus</name>
    <name type="common">Carrageen Irish moss</name>
    <name type="synonym">Polymorpha crispa</name>
    <dbReference type="NCBI Taxonomy" id="2769"/>
    <lineage>
        <taxon>Eukaryota</taxon>
        <taxon>Rhodophyta</taxon>
        <taxon>Florideophyceae</taxon>
        <taxon>Rhodymeniophycidae</taxon>
        <taxon>Gigartinales</taxon>
        <taxon>Gigartinaceae</taxon>
        <taxon>Chondrus</taxon>
    </lineage>
</organism>